<keyword evidence="2" id="KW-1185">Reference proteome</keyword>
<comment type="caution">
    <text evidence="1">The sequence shown here is derived from an EMBL/GenBank/DDBJ whole genome shotgun (WGS) entry which is preliminary data.</text>
</comment>
<organism evidence="1 2">
    <name type="scientific">Manihot esculenta</name>
    <name type="common">Cassava</name>
    <name type="synonym">Jatropha manihot</name>
    <dbReference type="NCBI Taxonomy" id="3983"/>
    <lineage>
        <taxon>Eukaryota</taxon>
        <taxon>Viridiplantae</taxon>
        <taxon>Streptophyta</taxon>
        <taxon>Embryophyta</taxon>
        <taxon>Tracheophyta</taxon>
        <taxon>Spermatophyta</taxon>
        <taxon>Magnoliopsida</taxon>
        <taxon>eudicotyledons</taxon>
        <taxon>Gunneridae</taxon>
        <taxon>Pentapetalae</taxon>
        <taxon>rosids</taxon>
        <taxon>fabids</taxon>
        <taxon>Malpighiales</taxon>
        <taxon>Euphorbiaceae</taxon>
        <taxon>Crotonoideae</taxon>
        <taxon>Manihoteae</taxon>
        <taxon>Manihot</taxon>
    </lineage>
</organism>
<protein>
    <submittedName>
        <fullName evidence="1">Uncharacterized protein</fullName>
    </submittedName>
</protein>
<dbReference type="EMBL" id="CM004388">
    <property type="protein sequence ID" value="KAG8660787.1"/>
    <property type="molecule type" value="Genomic_DNA"/>
</dbReference>
<reference evidence="2" key="1">
    <citation type="journal article" date="2016" name="Nat. Biotechnol.">
        <title>Sequencing wild and cultivated cassava and related species reveals extensive interspecific hybridization and genetic diversity.</title>
        <authorList>
            <person name="Bredeson J.V."/>
            <person name="Lyons J.B."/>
            <person name="Prochnik S.E."/>
            <person name="Wu G.A."/>
            <person name="Ha C.M."/>
            <person name="Edsinger-Gonzales E."/>
            <person name="Grimwood J."/>
            <person name="Schmutz J."/>
            <person name="Rabbi I.Y."/>
            <person name="Egesi C."/>
            <person name="Nauluvula P."/>
            <person name="Lebot V."/>
            <person name="Ndunguru J."/>
            <person name="Mkamilo G."/>
            <person name="Bart R.S."/>
            <person name="Setter T.L."/>
            <person name="Gleadow R.M."/>
            <person name="Kulakow P."/>
            <person name="Ferguson M.E."/>
            <person name="Rounsley S."/>
            <person name="Rokhsar D.S."/>
        </authorList>
    </citation>
    <scope>NUCLEOTIDE SEQUENCE [LARGE SCALE GENOMIC DNA]</scope>
    <source>
        <strain evidence="2">cv. AM560-2</strain>
    </source>
</reference>
<evidence type="ECO:0000313" key="2">
    <source>
        <dbReference type="Proteomes" id="UP000091857"/>
    </source>
</evidence>
<name>A0ACB7I7D7_MANES</name>
<dbReference type="Proteomes" id="UP000091857">
    <property type="component" value="Chromosome 2"/>
</dbReference>
<accession>A0ACB7I7D7</accession>
<sequence>MKNKLRRVYLLKCLCQSHSHKFLQRKNERLREHVRDHNSDHNRCSLACQDLMNQAQHIEESISKQSEKSKIECCCLAFRGNDEYEGSLNKEKFIELLKVLASFNEKINNVALKNAPENLKLIAPSIQKDIINICVVETTNVIIRDVEDDLFSILQMGVVIRYVNKFGCVVERFLGIVHINDTSASSLKKTIESLFSTHGEFNGLKSLILRENSSVCYIHCFAHQLQLTLIAIAKKHSNISIFFYIVARLCNIVGGS</sequence>
<gene>
    <name evidence="1" type="ORF">MANES_02G192750v8</name>
</gene>
<evidence type="ECO:0000313" key="1">
    <source>
        <dbReference type="EMBL" id="KAG8660787.1"/>
    </source>
</evidence>
<proteinExistence type="predicted"/>